<evidence type="ECO:0000256" key="6">
    <source>
        <dbReference type="ARBA" id="ARBA00023004"/>
    </source>
</evidence>
<evidence type="ECO:0000256" key="7">
    <source>
        <dbReference type="ARBA" id="ARBA00023033"/>
    </source>
</evidence>
<keyword evidence="4 8" id="KW-0479">Metal-binding</keyword>
<keyword evidence="9" id="KW-0472">Membrane</keyword>
<evidence type="ECO:0000256" key="8">
    <source>
        <dbReference type="PIRSR" id="PIRSR602401-1"/>
    </source>
</evidence>
<evidence type="ECO:0008006" key="12">
    <source>
        <dbReference type="Google" id="ProtNLM"/>
    </source>
</evidence>
<comment type="cofactor">
    <cofactor evidence="1 8">
        <name>heme</name>
        <dbReference type="ChEBI" id="CHEBI:30413"/>
    </cofactor>
</comment>
<sequence>MEFESSAWSESLRTTLCFLFFSFTAVFSVFSLLIFILRHIQPWCTCETCHTYLTAGWASEFDNLSDWYAHLLRRSPTGTIHIHVLGNIITANPDNVDHILKTRFHNYPKGKQFSSILGDLLGKGIFNSDGDRWMFQRKMASLELGSVSVRSYAFEIISSEVRTRLLPLFDSVIGRRSPSDSVKPHPELDLQDVFRRFSFDTICRFSFGIDPGCLKLSLPMSEFAVAFDAASRLCAERALTRSPLVWKLKRLLNLGSEKRLRKAIKMINMLADEVIKQRRKMGSSTHNDLLSRFLDSIQDDRFLRDVIVSFLLAGRDTVASGLTGLLWFISQYPQVEEAIREEAGRIMDLTDGVATFEQIKSMHYLHAVVYESMRLLPPIQFDSKFALEDDILPDGTFVRRGTRVTYHPYAMGRMERLWGPDALKFRPERWLKGGVFSPQNLYKFPVFQAGPRVCLGKELAIVEMKTAAVALVRMYSIRPVDPSWKPKFTPGLTATFGGGLPVIITPLQGC</sequence>
<keyword evidence="6 8" id="KW-0408">Iron</keyword>
<evidence type="ECO:0000256" key="2">
    <source>
        <dbReference type="ARBA" id="ARBA00010617"/>
    </source>
</evidence>
<dbReference type="InterPro" id="IPR036396">
    <property type="entry name" value="Cyt_P450_sf"/>
</dbReference>
<dbReference type="Proteomes" id="UP001345219">
    <property type="component" value="Chromosome 11"/>
</dbReference>
<accession>A0AAN7KCB2</accession>
<dbReference type="InterPro" id="IPR001128">
    <property type="entry name" value="Cyt_P450"/>
</dbReference>
<dbReference type="SUPFAM" id="SSF48264">
    <property type="entry name" value="Cytochrome P450"/>
    <property type="match status" value="1"/>
</dbReference>
<comment type="similarity">
    <text evidence="2">Belongs to the cytochrome P450 family.</text>
</comment>
<evidence type="ECO:0000256" key="5">
    <source>
        <dbReference type="ARBA" id="ARBA00023002"/>
    </source>
</evidence>
<name>A0AAN7KCB2_9MYRT</name>
<organism evidence="10 11">
    <name type="scientific">Trapa incisa</name>
    <dbReference type="NCBI Taxonomy" id="236973"/>
    <lineage>
        <taxon>Eukaryota</taxon>
        <taxon>Viridiplantae</taxon>
        <taxon>Streptophyta</taxon>
        <taxon>Embryophyta</taxon>
        <taxon>Tracheophyta</taxon>
        <taxon>Spermatophyta</taxon>
        <taxon>Magnoliopsida</taxon>
        <taxon>eudicotyledons</taxon>
        <taxon>Gunneridae</taxon>
        <taxon>Pentapetalae</taxon>
        <taxon>rosids</taxon>
        <taxon>malvids</taxon>
        <taxon>Myrtales</taxon>
        <taxon>Lythraceae</taxon>
        <taxon>Trapa</taxon>
    </lineage>
</organism>
<proteinExistence type="inferred from homology"/>
<dbReference type="GO" id="GO:0004497">
    <property type="term" value="F:monooxygenase activity"/>
    <property type="evidence" value="ECO:0007669"/>
    <property type="project" value="UniProtKB-KW"/>
</dbReference>
<dbReference type="GO" id="GO:0005506">
    <property type="term" value="F:iron ion binding"/>
    <property type="evidence" value="ECO:0007669"/>
    <property type="project" value="InterPro"/>
</dbReference>
<reference evidence="10 11" key="1">
    <citation type="journal article" date="2023" name="Hortic Res">
        <title>Pangenome of water caltrop reveals structural variations and asymmetric subgenome divergence after allopolyploidization.</title>
        <authorList>
            <person name="Zhang X."/>
            <person name="Chen Y."/>
            <person name="Wang L."/>
            <person name="Yuan Y."/>
            <person name="Fang M."/>
            <person name="Shi L."/>
            <person name="Lu R."/>
            <person name="Comes H.P."/>
            <person name="Ma Y."/>
            <person name="Chen Y."/>
            <person name="Huang G."/>
            <person name="Zhou Y."/>
            <person name="Zheng Z."/>
            <person name="Qiu Y."/>
        </authorList>
    </citation>
    <scope>NUCLEOTIDE SEQUENCE [LARGE SCALE GENOMIC DNA]</scope>
    <source>
        <tissue evidence="10">Roots</tissue>
    </source>
</reference>
<dbReference type="Pfam" id="PF00067">
    <property type="entry name" value="p450"/>
    <property type="match status" value="1"/>
</dbReference>
<gene>
    <name evidence="10" type="ORF">SAY87_012980</name>
</gene>
<feature type="transmembrane region" description="Helical" evidence="9">
    <location>
        <begin position="12"/>
        <end position="37"/>
    </location>
</feature>
<dbReference type="PRINTS" id="PR00385">
    <property type="entry name" value="P450"/>
</dbReference>
<dbReference type="PRINTS" id="PR00463">
    <property type="entry name" value="EP450I"/>
</dbReference>
<evidence type="ECO:0000313" key="10">
    <source>
        <dbReference type="EMBL" id="KAK4763542.1"/>
    </source>
</evidence>
<dbReference type="AlphaFoldDB" id="A0AAN7KCB2"/>
<evidence type="ECO:0000256" key="3">
    <source>
        <dbReference type="ARBA" id="ARBA00022617"/>
    </source>
</evidence>
<keyword evidence="7" id="KW-0503">Monooxygenase</keyword>
<keyword evidence="5" id="KW-0560">Oxidoreductase</keyword>
<dbReference type="PANTHER" id="PTHR24296">
    <property type="entry name" value="CYTOCHROME P450"/>
    <property type="match status" value="1"/>
</dbReference>
<comment type="caution">
    <text evidence="10">The sequence shown here is derived from an EMBL/GenBank/DDBJ whole genome shotgun (WGS) entry which is preliminary data.</text>
</comment>
<keyword evidence="3 8" id="KW-0349">Heme</keyword>
<feature type="binding site" description="axial binding residue" evidence="8">
    <location>
        <position position="454"/>
    </location>
    <ligand>
        <name>heme</name>
        <dbReference type="ChEBI" id="CHEBI:30413"/>
    </ligand>
    <ligandPart>
        <name>Fe</name>
        <dbReference type="ChEBI" id="CHEBI:18248"/>
    </ligandPart>
</feature>
<dbReference type="GO" id="GO:0020037">
    <property type="term" value="F:heme binding"/>
    <property type="evidence" value="ECO:0007669"/>
    <property type="project" value="InterPro"/>
</dbReference>
<keyword evidence="9" id="KW-1133">Transmembrane helix</keyword>
<dbReference type="Gene3D" id="1.10.630.10">
    <property type="entry name" value="Cytochrome P450"/>
    <property type="match status" value="1"/>
</dbReference>
<dbReference type="GO" id="GO:0016705">
    <property type="term" value="F:oxidoreductase activity, acting on paired donors, with incorporation or reduction of molecular oxygen"/>
    <property type="evidence" value="ECO:0007669"/>
    <property type="project" value="InterPro"/>
</dbReference>
<keyword evidence="9" id="KW-0812">Transmembrane</keyword>
<evidence type="ECO:0000256" key="4">
    <source>
        <dbReference type="ARBA" id="ARBA00022723"/>
    </source>
</evidence>
<dbReference type="CDD" id="cd11064">
    <property type="entry name" value="CYP86A"/>
    <property type="match status" value="1"/>
</dbReference>
<evidence type="ECO:0000256" key="9">
    <source>
        <dbReference type="SAM" id="Phobius"/>
    </source>
</evidence>
<keyword evidence="11" id="KW-1185">Reference proteome</keyword>
<protein>
    <recommendedName>
        <fullName evidence="12">Cytochrome P450</fullName>
    </recommendedName>
</protein>
<dbReference type="InterPro" id="IPR002401">
    <property type="entry name" value="Cyt_P450_E_grp-I"/>
</dbReference>
<dbReference type="EMBL" id="JAXIOK010000008">
    <property type="protein sequence ID" value="KAK4763542.1"/>
    <property type="molecule type" value="Genomic_DNA"/>
</dbReference>
<evidence type="ECO:0000256" key="1">
    <source>
        <dbReference type="ARBA" id="ARBA00001971"/>
    </source>
</evidence>
<evidence type="ECO:0000313" key="11">
    <source>
        <dbReference type="Proteomes" id="UP001345219"/>
    </source>
</evidence>